<feature type="region of interest" description="Disordered" evidence="1">
    <location>
        <begin position="174"/>
        <end position="212"/>
    </location>
</feature>
<organism evidence="2 3">
    <name type="scientific">Candidatus Lloydbacteria bacterium RIFCSPHIGHO2_01_FULL_49_22</name>
    <dbReference type="NCBI Taxonomy" id="1798658"/>
    <lineage>
        <taxon>Bacteria</taxon>
        <taxon>Candidatus Lloydiibacteriota</taxon>
    </lineage>
</organism>
<dbReference type="Proteomes" id="UP000177122">
    <property type="component" value="Unassembled WGS sequence"/>
</dbReference>
<gene>
    <name evidence="2" type="ORF">A2845_00140</name>
</gene>
<accession>A0A1G2CXV7</accession>
<feature type="compositionally biased region" description="Pro residues" evidence="1">
    <location>
        <begin position="178"/>
        <end position="188"/>
    </location>
</feature>
<dbReference type="AlphaFoldDB" id="A0A1G2CXV7"/>
<dbReference type="EMBL" id="MHLI01000004">
    <property type="protein sequence ID" value="OGZ06206.1"/>
    <property type="molecule type" value="Genomic_DNA"/>
</dbReference>
<evidence type="ECO:0000256" key="1">
    <source>
        <dbReference type="SAM" id="MobiDB-lite"/>
    </source>
</evidence>
<proteinExistence type="predicted"/>
<reference evidence="2 3" key="1">
    <citation type="journal article" date="2016" name="Nat. Commun.">
        <title>Thousands of microbial genomes shed light on interconnected biogeochemical processes in an aquifer system.</title>
        <authorList>
            <person name="Anantharaman K."/>
            <person name="Brown C.T."/>
            <person name="Hug L.A."/>
            <person name="Sharon I."/>
            <person name="Castelle C.J."/>
            <person name="Probst A.J."/>
            <person name="Thomas B.C."/>
            <person name="Singh A."/>
            <person name="Wilkins M.J."/>
            <person name="Karaoz U."/>
            <person name="Brodie E.L."/>
            <person name="Williams K.H."/>
            <person name="Hubbard S.S."/>
            <person name="Banfield J.F."/>
        </authorList>
    </citation>
    <scope>NUCLEOTIDE SEQUENCE [LARGE SCALE GENOMIC DNA]</scope>
</reference>
<evidence type="ECO:0000313" key="2">
    <source>
        <dbReference type="EMBL" id="OGZ06206.1"/>
    </source>
</evidence>
<sequence length="212" mass="23074">MAYTYTKEDLLSIYRSLPDDLQDVIFSPQTSEYYDAIATKFVLSTAQRKSLSHQSSLLLMGVTQPQQFVIALTDELKISREQAALIAQDLNLNIFNSVKGSLTALYTETTPSTISGSGTASAPQATTTVERPIIVTPTPPTPTRPVGSIFEQKLGGAFRMSSPIPTPTRERVMDPMLVVPPPPTPTVPFQPVETKAPSLTTQPDAYRETTEG</sequence>
<protein>
    <submittedName>
        <fullName evidence="2">Uncharacterized protein</fullName>
    </submittedName>
</protein>
<evidence type="ECO:0000313" key="3">
    <source>
        <dbReference type="Proteomes" id="UP000177122"/>
    </source>
</evidence>
<name>A0A1G2CXV7_9BACT</name>
<comment type="caution">
    <text evidence="2">The sequence shown here is derived from an EMBL/GenBank/DDBJ whole genome shotgun (WGS) entry which is preliminary data.</text>
</comment>